<evidence type="ECO:0000256" key="1">
    <source>
        <dbReference type="SAM" id="MobiDB-lite"/>
    </source>
</evidence>
<reference evidence="2" key="2">
    <citation type="submission" date="2016-06" db="EMBL/GenBank/DDBJ databases">
        <title>The genome of a short-lived fish provides insights into sex chromosome evolution and the genetic control of aging.</title>
        <authorList>
            <person name="Reichwald K."/>
            <person name="Felder M."/>
            <person name="Petzold A."/>
            <person name="Koch P."/>
            <person name="Groth M."/>
            <person name="Platzer M."/>
        </authorList>
    </citation>
    <scope>NUCLEOTIDE SEQUENCE</scope>
    <source>
        <tissue evidence="2">Brain</tissue>
    </source>
</reference>
<name>A0A1A8BAY1_NOTKA</name>
<protein>
    <submittedName>
        <fullName evidence="2">Serine racemase</fullName>
    </submittedName>
</protein>
<feature type="region of interest" description="Disordered" evidence="1">
    <location>
        <begin position="17"/>
        <end position="76"/>
    </location>
</feature>
<evidence type="ECO:0000313" key="2">
    <source>
        <dbReference type="EMBL" id="SBP64068.1"/>
    </source>
</evidence>
<organism evidence="2">
    <name type="scientific">Nothobranchius kadleci</name>
    <name type="common">African annual killifish</name>
    <dbReference type="NCBI Taxonomy" id="1051664"/>
    <lineage>
        <taxon>Eukaryota</taxon>
        <taxon>Metazoa</taxon>
        <taxon>Chordata</taxon>
        <taxon>Craniata</taxon>
        <taxon>Vertebrata</taxon>
        <taxon>Euteleostomi</taxon>
        <taxon>Actinopterygii</taxon>
        <taxon>Neopterygii</taxon>
        <taxon>Teleostei</taxon>
        <taxon>Neoteleostei</taxon>
        <taxon>Acanthomorphata</taxon>
        <taxon>Ovalentaria</taxon>
        <taxon>Atherinomorphae</taxon>
        <taxon>Cyprinodontiformes</taxon>
        <taxon>Nothobranchiidae</taxon>
        <taxon>Nothobranchius</taxon>
    </lineage>
</organism>
<accession>A0A1A8BAY1</accession>
<dbReference type="EMBL" id="HADZ01000127">
    <property type="protein sequence ID" value="SBP64068.1"/>
    <property type="molecule type" value="Transcribed_RNA"/>
</dbReference>
<feature type="compositionally biased region" description="Polar residues" evidence="1">
    <location>
        <begin position="48"/>
        <end position="63"/>
    </location>
</feature>
<dbReference type="AlphaFoldDB" id="A0A1A8BAY1"/>
<gene>
    <name evidence="2" type="primary">SRR</name>
</gene>
<reference evidence="2" key="1">
    <citation type="submission" date="2016-05" db="EMBL/GenBank/DDBJ databases">
        <authorList>
            <person name="Lavstsen T."/>
            <person name="Jespersen J.S."/>
        </authorList>
    </citation>
    <scope>NUCLEOTIDE SEQUENCE</scope>
    <source>
        <tissue evidence="2">Brain</tissue>
    </source>
</reference>
<feature type="non-terminal residue" evidence="2">
    <location>
        <position position="76"/>
    </location>
</feature>
<proteinExistence type="predicted"/>
<sequence>MHCRVCVCVDVSGFCRHSDSGFVKTSQRDGDEQPAGCHQNSHDPLESNHPSSDYQLQHPNQTGEHAENRSVESALE</sequence>